<organism evidence="6 7">
    <name type="scientific">Spartinivicinus poritis</name>
    <dbReference type="NCBI Taxonomy" id="2994640"/>
    <lineage>
        <taxon>Bacteria</taxon>
        <taxon>Pseudomonadati</taxon>
        <taxon>Pseudomonadota</taxon>
        <taxon>Gammaproteobacteria</taxon>
        <taxon>Oceanospirillales</taxon>
        <taxon>Zooshikellaceae</taxon>
        <taxon>Spartinivicinus</taxon>
    </lineage>
</organism>
<dbReference type="InterPro" id="IPR050406">
    <property type="entry name" value="FGGY_Carb_Kinase"/>
</dbReference>
<dbReference type="Proteomes" id="UP001528823">
    <property type="component" value="Unassembled WGS sequence"/>
</dbReference>
<dbReference type="InterPro" id="IPR018485">
    <property type="entry name" value="FGGY_C"/>
</dbReference>
<evidence type="ECO:0000256" key="3">
    <source>
        <dbReference type="ARBA" id="ARBA00022777"/>
    </source>
</evidence>
<sequence>MSQDPLILAIDNGTQSVRALVFNLAGQLQYKTKIPLQPYFSPKPGWAEQQPEYYWQSVVAACQQLWQLDSSIKQRLAGVTVTTQRGTVIAMNKQGRPLRPAILWLDQRRAELRGKVPQPWRLLFAGLGLNSTVNYFRSKAQANWLAQYEPELWEQTDKFLLLSGYLNYQLTGEWVDSIGAMVGYLPFDYKRLAWARPKDWKWMCSGVAPEQLPRLVAPTTTMGQITQQAAEQTGIPVGLPVIASASDKACEVLGSGGITPDIGCLSYGTTATINTTNAKYIEPIRFIPPYPAAVPTAYNTEVMIYRGYWMVSWFKEQFGLKEQQLAEVQGTEPETLFDELVESVPAGSMGLMLQPYWSPGLKEPAAKGAILGFGDVHTRAHMYRAILEGLTYALREGKETIERRAKTPITQLRVSGGGAQSQAAMQITADIFNMPAVRPHTFETSGLGAAIDAAVGLKLHSTIETAVQQMVHTGDAFEPIKENADRYNALYNEVYLKMYRQLKPFYQTIRKITGYPE</sequence>
<dbReference type="InterPro" id="IPR043129">
    <property type="entry name" value="ATPase_NBD"/>
</dbReference>
<dbReference type="PIRSF" id="PIRSF000538">
    <property type="entry name" value="GlpK"/>
    <property type="match status" value="1"/>
</dbReference>
<evidence type="ECO:0000256" key="1">
    <source>
        <dbReference type="ARBA" id="ARBA00009156"/>
    </source>
</evidence>
<name>A0ABT5UHD1_9GAMM</name>
<comment type="similarity">
    <text evidence="1">Belongs to the FGGY kinase family.</text>
</comment>
<keyword evidence="3 6" id="KW-0418">Kinase</keyword>
<feature type="domain" description="Carbohydrate kinase FGGY C-terminal" evidence="5">
    <location>
        <begin position="265"/>
        <end position="456"/>
    </location>
</feature>
<evidence type="ECO:0000313" key="7">
    <source>
        <dbReference type="Proteomes" id="UP001528823"/>
    </source>
</evidence>
<keyword evidence="2" id="KW-0808">Transferase</keyword>
<dbReference type="PANTHER" id="PTHR43095">
    <property type="entry name" value="SUGAR KINASE"/>
    <property type="match status" value="1"/>
</dbReference>
<protein>
    <submittedName>
        <fullName evidence="6">FGGY-family carbohydrate kinase</fullName>
    </submittedName>
</protein>
<dbReference type="Pfam" id="PF00370">
    <property type="entry name" value="FGGY_N"/>
    <property type="match status" value="1"/>
</dbReference>
<dbReference type="Pfam" id="PF02782">
    <property type="entry name" value="FGGY_C"/>
    <property type="match status" value="1"/>
</dbReference>
<accession>A0ABT5UHD1</accession>
<dbReference type="InterPro" id="IPR018484">
    <property type="entry name" value="FGGY_N"/>
</dbReference>
<dbReference type="PANTHER" id="PTHR43095:SF5">
    <property type="entry name" value="XYLULOSE KINASE"/>
    <property type="match status" value="1"/>
</dbReference>
<dbReference type="Gene3D" id="3.30.420.40">
    <property type="match status" value="2"/>
</dbReference>
<evidence type="ECO:0000313" key="6">
    <source>
        <dbReference type="EMBL" id="MDE1464907.1"/>
    </source>
</evidence>
<evidence type="ECO:0000259" key="4">
    <source>
        <dbReference type="Pfam" id="PF00370"/>
    </source>
</evidence>
<dbReference type="SUPFAM" id="SSF53067">
    <property type="entry name" value="Actin-like ATPase domain"/>
    <property type="match status" value="2"/>
</dbReference>
<proteinExistence type="inferred from homology"/>
<evidence type="ECO:0000259" key="5">
    <source>
        <dbReference type="Pfam" id="PF02782"/>
    </source>
</evidence>
<dbReference type="CDD" id="cd07779">
    <property type="entry name" value="ASKHA_NBD_FGGY_YgcE-like"/>
    <property type="match status" value="1"/>
</dbReference>
<dbReference type="InterPro" id="IPR000577">
    <property type="entry name" value="Carb_kinase_FGGY"/>
</dbReference>
<evidence type="ECO:0000256" key="2">
    <source>
        <dbReference type="ARBA" id="ARBA00022679"/>
    </source>
</evidence>
<dbReference type="GO" id="GO:0016301">
    <property type="term" value="F:kinase activity"/>
    <property type="evidence" value="ECO:0007669"/>
    <property type="project" value="UniProtKB-KW"/>
</dbReference>
<gene>
    <name evidence="6" type="ORF">ORQ98_23365</name>
</gene>
<feature type="domain" description="Carbohydrate kinase FGGY N-terminal" evidence="4">
    <location>
        <begin position="7"/>
        <end position="254"/>
    </location>
</feature>
<reference evidence="6 7" key="1">
    <citation type="submission" date="2022-11" db="EMBL/GenBank/DDBJ databases">
        <title>Spartinivicinus poritis sp. nov., isolated from scleractinian coral Porites lutea.</title>
        <authorList>
            <person name="Zhang G."/>
            <person name="Cai L."/>
            <person name="Wei Q."/>
        </authorList>
    </citation>
    <scope>NUCLEOTIDE SEQUENCE [LARGE SCALE GENOMIC DNA]</scope>
    <source>
        <strain evidence="6 7">A2-2</strain>
    </source>
</reference>
<dbReference type="EMBL" id="JAPMOU010000045">
    <property type="protein sequence ID" value="MDE1464907.1"/>
    <property type="molecule type" value="Genomic_DNA"/>
</dbReference>
<comment type="caution">
    <text evidence="6">The sequence shown here is derived from an EMBL/GenBank/DDBJ whole genome shotgun (WGS) entry which is preliminary data.</text>
</comment>
<keyword evidence="7" id="KW-1185">Reference proteome</keyword>